<evidence type="ECO:0000256" key="4">
    <source>
        <dbReference type="PROSITE-ProRule" id="PRU00335"/>
    </source>
</evidence>
<dbReference type="GO" id="GO:0003700">
    <property type="term" value="F:DNA-binding transcription factor activity"/>
    <property type="evidence" value="ECO:0007669"/>
    <property type="project" value="TreeGrafter"/>
</dbReference>
<keyword evidence="3" id="KW-0804">Transcription</keyword>
<feature type="DNA-binding region" description="H-T-H motif" evidence="4">
    <location>
        <begin position="43"/>
        <end position="62"/>
    </location>
</feature>
<keyword evidence="1" id="KW-0805">Transcription regulation</keyword>
<organism evidence="6 7">
    <name type="scientific">Polyangium spumosum</name>
    <dbReference type="NCBI Taxonomy" id="889282"/>
    <lineage>
        <taxon>Bacteria</taxon>
        <taxon>Pseudomonadati</taxon>
        <taxon>Myxococcota</taxon>
        <taxon>Polyangia</taxon>
        <taxon>Polyangiales</taxon>
        <taxon>Polyangiaceae</taxon>
        <taxon>Polyangium</taxon>
    </lineage>
</organism>
<dbReference type="InterPro" id="IPR009057">
    <property type="entry name" value="Homeodomain-like_sf"/>
</dbReference>
<feature type="domain" description="HTH tetR-type" evidence="5">
    <location>
        <begin position="20"/>
        <end position="80"/>
    </location>
</feature>
<dbReference type="Gene3D" id="1.10.357.10">
    <property type="entry name" value="Tetracycline Repressor, domain 2"/>
    <property type="match status" value="1"/>
</dbReference>
<reference evidence="6 7" key="1">
    <citation type="submission" date="2019-10" db="EMBL/GenBank/DDBJ databases">
        <title>A soil myxobacterium in the family Polyangiaceae.</title>
        <authorList>
            <person name="Li Y."/>
            <person name="Wang J."/>
        </authorList>
    </citation>
    <scope>NUCLEOTIDE SEQUENCE [LARGE SCALE GENOMIC DNA]</scope>
    <source>
        <strain evidence="6 7">DSM 14734</strain>
    </source>
</reference>
<dbReference type="AlphaFoldDB" id="A0A6N7PM92"/>
<sequence>MSDSSARRTSLPRRRDEAKALFRNAILDAAEHVFAKQGFHGARIQDIADHARIAVGTVYNHFEQKEDVLHALLEDRMEQMIGALRPQPTDPEPFDQKLTCCITRALRFVECHRDFHQIALDCGLFAKGTAATSSLLGDKAMALFERLKATTLALVNDGLSCGALRPLDPVPLARMLGGLIRAFSIGMLMEQSQPNLEAEASLLVDLYLNGAGRADPPRPA</sequence>
<comment type="caution">
    <text evidence="6">The sequence shown here is derived from an EMBL/GenBank/DDBJ whole genome shotgun (WGS) entry which is preliminary data.</text>
</comment>
<dbReference type="Proteomes" id="UP000440224">
    <property type="component" value="Unassembled WGS sequence"/>
</dbReference>
<evidence type="ECO:0000256" key="2">
    <source>
        <dbReference type="ARBA" id="ARBA00023125"/>
    </source>
</evidence>
<dbReference type="PANTHER" id="PTHR30055:SF234">
    <property type="entry name" value="HTH-TYPE TRANSCRIPTIONAL REGULATOR BETI"/>
    <property type="match status" value="1"/>
</dbReference>
<accession>A0A6N7PM92</accession>
<dbReference type="PRINTS" id="PR00455">
    <property type="entry name" value="HTHTETR"/>
</dbReference>
<evidence type="ECO:0000256" key="1">
    <source>
        <dbReference type="ARBA" id="ARBA00023015"/>
    </source>
</evidence>
<dbReference type="PANTHER" id="PTHR30055">
    <property type="entry name" value="HTH-TYPE TRANSCRIPTIONAL REGULATOR RUTR"/>
    <property type="match status" value="1"/>
</dbReference>
<name>A0A6N7PM92_9BACT</name>
<dbReference type="InterPro" id="IPR050109">
    <property type="entry name" value="HTH-type_TetR-like_transc_reg"/>
</dbReference>
<dbReference type="PROSITE" id="PS50977">
    <property type="entry name" value="HTH_TETR_2"/>
    <property type="match status" value="1"/>
</dbReference>
<protein>
    <submittedName>
        <fullName evidence="6">TetR family transcriptional regulator</fullName>
    </submittedName>
</protein>
<proteinExistence type="predicted"/>
<evidence type="ECO:0000313" key="6">
    <source>
        <dbReference type="EMBL" id="MRG91195.1"/>
    </source>
</evidence>
<evidence type="ECO:0000313" key="7">
    <source>
        <dbReference type="Proteomes" id="UP000440224"/>
    </source>
</evidence>
<dbReference type="RefSeq" id="WP_153818017.1">
    <property type="nucleotide sequence ID" value="NZ_WJIE01000001.1"/>
</dbReference>
<evidence type="ECO:0000259" key="5">
    <source>
        <dbReference type="PROSITE" id="PS50977"/>
    </source>
</evidence>
<keyword evidence="2 4" id="KW-0238">DNA-binding</keyword>
<dbReference type="EMBL" id="WJIE01000001">
    <property type="protein sequence ID" value="MRG91195.1"/>
    <property type="molecule type" value="Genomic_DNA"/>
</dbReference>
<dbReference type="OrthoDB" id="9790413at2"/>
<dbReference type="InterPro" id="IPR036271">
    <property type="entry name" value="Tet_transcr_reg_TetR-rel_C_sf"/>
</dbReference>
<dbReference type="Pfam" id="PF00440">
    <property type="entry name" value="TetR_N"/>
    <property type="match status" value="1"/>
</dbReference>
<keyword evidence="7" id="KW-1185">Reference proteome</keyword>
<dbReference type="InterPro" id="IPR001647">
    <property type="entry name" value="HTH_TetR"/>
</dbReference>
<dbReference type="SUPFAM" id="SSF46689">
    <property type="entry name" value="Homeodomain-like"/>
    <property type="match status" value="1"/>
</dbReference>
<evidence type="ECO:0000256" key="3">
    <source>
        <dbReference type="ARBA" id="ARBA00023163"/>
    </source>
</evidence>
<dbReference type="SUPFAM" id="SSF48498">
    <property type="entry name" value="Tetracyclin repressor-like, C-terminal domain"/>
    <property type="match status" value="1"/>
</dbReference>
<gene>
    <name evidence="6" type="ORF">GF068_04560</name>
</gene>
<dbReference type="Gene3D" id="1.10.10.60">
    <property type="entry name" value="Homeodomain-like"/>
    <property type="match status" value="1"/>
</dbReference>
<dbReference type="GO" id="GO:0000976">
    <property type="term" value="F:transcription cis-regulatory region binding"/>
    <property type="evidence" value="ECO:0007669"/>
    <property type="project" value="TreeGrafter"/>
</dbReference>